<keyword evidence="8" id="KW-0963">Cytoplasm</keyword>
<proteinExistence type="inferred from homology"/>
<dbReference type="GO" id="GO:0044209">
    <property type="term" value="P:AMP salvage"/>
    <property type="evidence" value="ECO:0007669"/>
    <property type="project" value="UniProtKB-UniRule"/>
</dbReference>
<feature type="region of interest" description="LID" evidence="8">
    <location>
        <begin position="127"/>
        <end position="164"/>
    </location>
</feature>
<evidence type="ECO:0000256" key="9">
    <source>
        <dbReference type="RuleBase" id="RU003330"/>
    </source>
</evidence>
<comment type="subunit">
    <text evidence="8 10">Monomer.</text>
</comment>
<dbReference type="GO" id="GO:0005737">
    <property type="term" value="C:cytoplasm"/>
    <property type="evidence" value="ECO:0007669"/>
    <property type="project" value="UniProtKB-SubCell"/>
</dbReference>
<comment type="domain">
    <text evidence="8">Consists of three domains, a large central CORE domain and two small peripheral domains, NMPbind and LID, which undergo movements during catalysis. The LID domain closes over the site of phosphoryl transfer upon ATP binding. Assembling and dissambling the active center during each catalytic cycle provides an effective means to prevent ATP hydrolysis. Some bacteria have evolved a zinc-coordinating structure that stabilizes the LID domain.</text>
</comment>
<dbReference type="NCBIfam" id="NF011100">
    <property type="entry name" value="PRK14527.1"/>
    <property type="match status" value="1"/>
</dbReference>
<keyword evidence="4 8" id="KW-0547">Nucleotide-binding</keyword>
<feature type="binding site" evidence="8">
    <location>
        <position position="134"/>
    </location>
    <ligand>
        <name>Zn(2+)</name>
        <dbReference type="ChEBI" id="CHEBI:29105"/>
        <note>structural</note>
    </ligand>
</feature>
<feature type="binding site" evidence="8">
    <location>
        <position position="37"/>
    </location>
    <ligand>
        <name>AMP</name>
        <dbReference type="ChEBI" id="CHEBI:456215"/>
    </ligand>
</feature>
<dbReference type="InterPro" id="IPR007862">
    <property type="entry name" value="Adenylate_kinase_lid-dom"/>
</dbReference>
<dbReference type="InterPro" id="IPR006259">
    <property type="entry name" value="Adenyl_kin_sub"/>
</dbReference>
<accession>A0A6A8MB55</accession>
<comment type="function">
    <text evidence="8">Catalyzes the reversible transfer of the terminal phosphate group between ATP and AMP. Plays an important role in cellular energy homeostasis and in adenine nucleotide metabolism.</text>
</comment>
<feature type="binding site" evidence="8">
    <location>
        <position position="172"/>
    </location>
    <ligand>
        <name>AMP</name>
        <dbReference type="ChEBI" id="CHEBI:456215"/>
    </ligand>
</feature>
<dbReference type="PANTHER" id="PTHR23359">
    <property type="entry name" value="NUCLEOTIDE KINASE"/>
    <property type="match status" value="1"/>
</dbReference>
<feature type="binding site" evidence="8">
    <location>
        <position position="93"/>
    </location>
    <ligand>
        <name>AMP</name>
        <dbReference type="ChEBI" id="CHEBI:456215"/>
    </ligand>
</feature>
<feature type="domain" description="Adenylate kinase active site lid" evidence="11">
    <location>
        <begin position="128"/>
        <end position="163"/>
    </location>
</feature>
<evidence type="ECO:0000256" key="8">
    <source>
        <dbReference type="HAMAP-Rule" id="MF_00235"/>
    </source>
</evidence>
<evidence type="ECO:0000313" key="12">
    <source>
        <dbReference type="EMBL" id="MST69459.1"/>
    </source>
</evidence>
<feature type="binding site" evidence="8">
    <location>
        <position position="32"/>
    </location>
    <ligand>
        <name>AMP</name>
        <dbReference type="ChEBI" id="CHEBI:456215"/>
    </ligand>
</feature>
<dbReference type="Pfam" id="PF05191">
    <property type="entry name" value="ADK_lid"/>
    <property type="match status" value="1"/>
</dbReference>
<dbReference type="InterPro" id="IPR033690">
    <property type="entry name" value="Adenylat_kinase_CS"/>
</dbReference>
<keyword evidence="6 8" id="KW-0862">Zinc</keyword>
<comment type="pathway">
    <text evidence="8">Purine metabolism; AMP biosynthesis via salvage pathway; AMP from ADP: step 1/1.</text>
</comment>
<feature type="binding site" evidence="8">
    <location>
        <position position="154"/>
    </location>
    <ligand>
        <name>Zn(2+)</name>
        <dbReference type="ChEBI" id="CHEBI:29105"/>
        <note>structural</note>
    </ligand>
</feature>
<dbReference type="RefSeq" id="WP_154572932.1">
    <property type="nucleotide sequence ID" value="NZ_DBEZJY010000062.1"/>
</dbReference>
<dbReference type="PROSITE" id="PS00113">
    <property type="entry name" value="ADENYLATE_KINASE"/>
    <property type="match status" value="1"/>
</dbReference>
<name>A0A6A8MB55_9FIRM</name>
<keyword evidence="1 8" id="KW-0808">Transferase</keyword>
<reference evidence="12" key="1">
    <citation type="submission" date="2019-09" db="EMBL/GenBank/DDBJ databases">
        <title>In-depth cultivation of the pig gut microbiome towards novel bacterial diversity and tailored functional studies.</title>
        <authorList>
            <person name="Wylensek D."/>
            <person name="Hitch T.C.A."/>
            <person name="Clavel T."/>
        </authorList>
    </citation>
    <scope>NUCLEOTIDE SEQUENCE</scope>
    <source>
        <strain evidence="12">RF-744-FAT-WT-3</strain>
    </source>
</reference>
<evidence type="ECO:0000256" key="10">
    <source>
        <dbReference type="RuleBase" id="RU003331"/>
    </source>
</evidence>
<dbReference type="GO" id="GO:0008270">
    <property type="term" value="F:zinc ion binding"/>
    <property type="evidence" value="ECO:0007669"/>
    <property type="project" value="UniProtKB-UniRule"/>
</dbReference>
<dbReference type="Pfam" id="PF00406">
    <property type="entry name" value="ADK"/>
    <property type="match status" value="1"/>
</dbReference>
<feature type="binding site" evidence="8">
    <location>
        <begin position="11"/>
        <end position="16"/>
    </location>
    <ligand>
        <name>ATP</name>
        <dbReference type="ChEBI" id="CHEBI:30616"/>
    </ligand>
</feature>
<evidence type="ECO:0000256" key="2">
    <source>
        <dbReference type="ARBA" id="ARBA00022723"/>
    </source>
</evidence>
<dbReference type="EC" id="2.7.4.3" evidence="8 10"/>
<feature type="binding site" evidence="8">
    <location>
        <position position="151"/>
    </location>
    <ligand>
        <name>Zn(2+)</name>
        <dbReference type="ChEBI" id="CHEBI:29105"/>
        <note>structural</note>
    </ligand>
</feature>
<dbReference type="Gene3D" id="3.40.50.300">
    <property type="entry name" value="P-loop containing nucleotide triphosphate hydrolases"/>
    <property type="match status" value="1"/>
</dbReference>
<evidence type="ECO:0000256" key="7">
    <source>
        <dbReference type="ARBA" id="ARBA00022840"/>
    </source>
</evidence>
<feature type="binding site" evidence="8">
    <location>
        <position position="200"/>
    </location>
    <ligand>
        <name>ATP</name>
        <dbReference type="ChEBI" id="CHEBI:30616"/>
    </ligand>
</feature>
<dbReference type="GO" id="GO:0004017">
    <property type="term" value="F:AMP kinase activity"/>
    <property type="evidence" value="ECO:0007669"/>
    <property type="project" value="UniProtKB-UniRule"/>
</dbReference>
<evidence type="ECO:0000256" key="4">
    <source>
        <dbReference type="ARBA" id="ARBA00022741"/>
    </source>
</evidence>
<dbReference type="InterPro" id="IPR000850">
    <property type="entry name" value="Adenylat/UMP-CMP_kin"/>
</dbReference>
<keyword evidence="2 8" id="KW-0479">Metal-binding</keyword>
<sequence>MLRAVLLGPPGAGKGTQAAKLVDKYQIPHISTGDIFRWNIKEGTELGVKAKSYIDAGKLVPDELTCDIVTSRLLEEDCAEGFLLDGFPRTIFQAEMLDKFLENHNMKLDLVINLNVPAEKIIDRLSGRRICKNCGASYHIVNIPPAKEGVCDRCGGELYQRADDNPDTVASRLKTYDEQTAPLVDYYKKAGVLGDFNGDQDAEALFGEIVKAIG</sequence>
<dbReference type="UniPathway" id="UPA00588">
    <property type="reaction ID" value="UER00649"/>
</dbReference>
<feature type="binding site" evidence="8">
    <location>
        <begin position="86"/>
        <end position="89"/>
    </location>
    <ligand>
        <name>AMP</name>
        <dbReference type="ChEBI" id="CHEBI:456215"/>
    </ligand>
</feature>
<evidence type="ECO:0000256" key="6">
    <source>
        <dbReference type="ARBA" id="ARBA00022833"/>
    </source>
</evidence>
<dbReference type="NCBIfam" id="NF001381">
    <property type="entry name" value="PRK00279.1-3"/>
    <property type="match status" value="1"/>
</dbReference>
<comment type="catalytic activity">
    <reaction evidence="8 10">
        <text>AMP + ATP = 2 ADP</text>
        <dbReference type="Rhea" id="RHEA:12973"/>
        <dbReference type="ChEBI" id="CHEBI:30616"/>
        <dbReference type="ChEBI" id="CHEBI:456215"/>
        <dbReference type="ChEBI" id="CHEBI:456216"/>
        <dbReference type="EC" id="2.7.4.3"/>
    </reaction>
</comment>
<comment type="similarity">
    <text evidence="8 9">Belongs to the adenylate kinase family.</text>
</comment>
<evidence type="ECO:0000256" key="1">
    <source>
        <dbReference type="ARBA" id="ARBA00022679"/>
    </source>
</evidence>
<feature type="binding site" evidence="8">
    <location>
        <begin position="58"/>
        <end position="60"/>
    </location>
    <ligand>
        <name>AMP</name>
        <dbReference type="ChEBI" id="CHEBI:456215"/>
    </ligand>
</feature>
<keyword evidence="5 8" id="KW-0418">Kinase</keyword>
<dbReference type="NCBIfam" id="TIGR01351">
    <property type="entry name" value="adk"/>
    <property type="match status" value="1"/>
</dbReference>
<dbReference type="GO" id="GO:0005524">
    <property type="term" value="F:ATP binding"/>
    <property type="evidence" value="ECO:0007669"/>
    <property type="project" value="UniProtKB-UniRule"/>
</dbReference>
<dbReference type="NCBIfam" id="NF001380">
    <property type="entry name" value="PRK00279.1-2"/>
    <property type="match status" value="1"/>
</dbReference>
<protein>
    <recommendedName>
        <fullName evidence="8 10">Adenylate kinase</fullName>
        <shortName evidence="8">AK</shortName>
        <ecNumber evidence="8 10">2.7.4.3</ecNumber>
    </recommendedName>
    <alternativeName>
        <fullName evidence="8">ATP-AMP transphosphorylase</fullName>
    </alternativeName>
    <alternativeName>
        <fullName evidence="8">ATP:AMP phosphotransferase</fullName>
    </alternativeName>
    <alternativeName>
        <fullName evidence="8">Adenylate monophosphate kinase</fullName>
    </alternativeName>
</protein>
<feature type="binding site" evidence="8">
    <location>
        <position position="128"/>
    </location>
    <ligand>
        <name>ATP</name>
        <dbReference type="ChEBI" id="CHEBI:30616"/>
    </ligand>
</feature>
<dbReference type="SUPFAM" id="SSF52540">
    <property type="entry name" value="P-loop containing nucleoside triphosphate hydrolases"/>
    <property type="match status" value="1"/>
</dbReference>
<evidence type="ECO:0000256" key="5">
    <source>
        <dbReference type="ARBA" id="ARBA00022777"/>
    </source>
</evidence>
<keyword evidence="3 8" id="KW-0545">Nucleotide biosynthesis</keyword>
<dbReference type="FunFam" id="3.40.50.300:FF:000106">
    <property type="entry name" value="Adenylate kinase mitochondrial"/>
    <property type="match status" value="1"/>
</dbReference>
<comment type="subcellular location">
    <subcellularLocation>
        <location evidence="8 10">Cytoplasm</location>
    </subcellularLocation>
</comment>
<dbReference type="PRINTS" id="PR00094">
    <property type="entry name" value="ADENYLTKNASE"/>
</dbReference>
<feature type="binding site" evidence="8">
    <location>
        <position position="131"/>
    </location>
    <ligand>
        <name>Zn(2+)</name>
        <dbReference type="ChEBI" id="CHEBI:29105"/>
        <note>structural</note>
    </ligand>
</feature>
<feature type="region of interest" description="NMP" evidence="8">
    <location>
        <begin position="31"/>
        <end position="60"/>
    </location>
</feature>
<evidence type="ECO:0000259" key="11">
    <source>
        <dbReference type="Pfam" id="PF05191"/>
    </source>
</evidence>
<organism evidence="12">
    <name type="scientific">Baileyella intestinalis</name>
    <dbReference type="NCBI Taxonomy" id="2606709"/>
    <lineage>
        <taxon>Bacteria</taxon>
        <taxon>Bacillati</taxon>
        <taxon>Bacillota</taxon>
        <taxon>Clostridia</taxon>
        <taxon>Peptostreptococcales</taxon>
        <taxon>Anaerovoracaceae</taxon>
        <taxon>Baileyella</taxon>
    </lineage>
</organism>
<keyword evidence="7 8" id="KW-0067">ATP-binding</keyword>
<dbReference type="EMBL" id="VUNB01000006">
    <property type="protein sequence ID" value="MST69459.1"/>
    <property type="molecule type" value="Genomic_DNA"/>
</dbReference>
<feature type="binding site" evidence="8">
    <location>
        <position position="161"/>
    </location>
    <ligand>
        <name>AMP</name>
        <dbReference type="ChEBI" id="CHEBI:456215"/>
    </ligand>
</feature>
<gene>
    <name evidence="8" type="primary">adk</name>
    <name evidence="12" type="ORF">FYJ66_07665</name>
</gene>
<dbReference type="CDD" id="cd01428">
    <property type="entry name" value="ADK"/>
    <property type="match status" value="1"/>
</dbReference>
<dbReference type="HAMAP" id="MF_00235">
    <property type="entry name" value="Adenylate_kinase_Adk"/>
    <property type="match status" value="1"/>
</dbReference>
<dbReference type="AlphaFoldDB" id="A0A6A8MB55"/>
<feature type="binding site" evidence="8">
    <location>
        <begin position="137"/>
        <end position="138"/>
    </location>
    <ligand>
        <name>ATP</name>
        <dbReference type="ChEBI" id="CHEBI:30616"/>
    </ligand>
</feature>
<evidence type="ECO:0000256" key="3">
    <source>
        <dbReference type="ARBA" id="ARBA00022727"/>
    </source>
</evidence>
<dbReference type="InterPro" id="IPR027417">
    <property type="entry name" value="P-loop_NTPase"/>
</dbReference>
<comment type="caution">
    <text evidence="12">The sequence shown here is derived from an EMBL/GenBank/DDBJ whole genome shotgun (WGS) entry which is preliminary data.</text>
</comment>